<keyword evidence="3 6" id="KW-0342">GTP-binding</keyword>
<dbReference type="Gene3D" id="3.40.50.300">
    <property type="entry name" value="P-loop containing nucleotide triphosphate hydrolases"/>
    <property type="match status" value="1"/>
</dbReference>
<keyword evidence="8" id="KW-1185">Reference proteome</keyword>
<evidence type="ECO:0000256" key="2">
    <source>
        <dbReference type="ARBA" id="ARBA00022741"/>
    </source>
</evidence>
<dbReference type="SMART" id="SM00175">
    <property type="entry name" value="RAB"/>
    <property type="match status" value="1"/>
</dbReference>
<gene>
    <name evidence="7" type="ORF">CVLEPA_LOCUS128</name>
</gene>
<dbReference type="PROSITE" id="PS51419">
    <property type="entry name" value="RAB"/>
    <property type="match status" value="1"/>
</dbReference>
<evidence type="ECO:0000256" key="6">
    <source>
        <dbReference type="RuleBase" id="RU367128"/>
    </source>
</evidence>
<evidence type="ECO:0000313" key="8">
    <source>
        <dbReference type="Proteomes" id="UP001642483"/>
    </source>
</evidence>
<sequence length="208" mass="23863">MENDYTFKVLVLGDPDVGKSSFVRRYVDDRFSSSRAQTKDVDFALKHLHWDSNTIIRIQLWDLAGQERFCNITHIYYRGAVGAFFLYDVTRPSTLEAVKKWKNDLDRKSDGTFIPTVLLGNKCDQVCGKRKMDGGKMDDLCREKGFDAWFDVSAKNNVNIDKATRHLIGLIMANDALYSPNNFHDSIQLSMEVSSMNRPEETKKGCCW</sequence>
<reference evidence="7 8" key="1">
    <citation type="submission" date="2024-02" db="EMBL/GenBank/DDBJ databases">
        <authorList>
            <person name="Daric V."/>
            <person name="Darras S."/>
        </authorList>
    </citation>
    <scope>NUCLEOTIDE SEQUENCE [LARGE SCALE GENOMIC DNA]</scope>
</reference>
<comment type="similarity">
    <text evidence="1 6">Belongs to the small GTPase superfamily. Rab family.</text>
</comment>
<dbReference type="PROSITE" id="PS51421">
    <property type="entry name" value="RAS"/>
    <property type="match status" value="1"/>
</dbReference>
<dbReference type="PANTHER" id="PTHR47981">
    <property type="entry name" value="RAB FAMILY"/>
    <property type="match status" value="1"/>
</dbReference>
<dbReference type="PANTHER" id="PTHR47981:SF39">
    <property type="entry name" value="RAS-RELATED PROTEIN RAB"/>
    <property type="match status" value="1"/>
</dbReference>
<protein>
    <recommendedName>
        <fullName evidence="6">Ras-related protein Rab</fullName>
    </recommendedName>
</protein>
<evidence type="ECO:0000256" key="4">
    <source>
        <dbReference type="ARBA" id="ARBA00023288"/>
    </source>
</evidence>
<dbReference type="InterPro" id="IPR005225">
    <property type="entry name" value="Small_GTP-bd"/>
</dbReference>
<dbReference type="EMBL" id="CAWYQH010000001">
    <property type="protein sequence ID" value="CAK8671108.1"/>
    <property type="molecule type" value="Genomic_DNA"/>
</dbReference>
<keyword evidence="6" id="KW-0472">Membrane</keyword>
<dbReference type="CDD" id="cd04107">
    <property type="entry name" value="Rab32_Rab38"/>
    <property type="match status" value="1"/>
</dbReference>
<dbReference type="SMART" id="SM00174">
    <property type="entry name" value="RHO"/>
    <property type="match status" value="1"/>
</dbReference>
<dbReference type="PRINTS" id="PR00449">
    <property type="entry name" value="RASTRNSFRMNG"/>
</dbReference>
<proteinExistence type="inferred from homology"/>
<evidence type="ECO:0000256" key="5">
    <source>
        <dbReference type="ARBA" id="ARBA00023289"/>
    </source>
</evidence>
<dbReference type="Pfam" id="PF00071">
    <property type="entry name" value="Ras"/>
    <property type="match status" value="1"/>
</dbReference>
<keyword evidence="4 6" id="KW-0449">Lipoprotein</keyword>
<comment type="caution">
    <text evidence="7">The sequence shown here is derived from an EMBL/GenBank/DDBJ whole genome shotgun (WGS) entry which is preliminary data.</text>
</comment>
<dbReference type="InterPro" id="IPR030697">
    <property type="entry name" value="Rab29/Rab38/Rab32"/>
</dbReference>
<accession>A0ABP0EUS1</accession>
<comment type="function">
    <text evidence="6">The small GTPases Rab are key regulators in vesicle trafficking.</text>
</comment>
<dbReference type="SMART" id="SM00173">
    <property type="entry name" value="RAS"/>
    <property type="match status" value="1"/>
</dbReference>
<dbReference type="NCBIfam" id="TIGR00231">
    <property type="entry name" value="small_GTP"/>
    <property type="match status" value="1"/>
</dbReference>
<name>A0ABP0EUS1_CLALP</name>
<keyword evidence="2 6" id="KW-0547">Nucleotide-binding</keyword>
<evidence type="ECO:0000313" key="7">
    <source>
        <dbReference type="EMBL" id="CAK8671108.1"/>
    </source>
</evidence>
<dbReference type="Proteomes" id="UP001642483">
    <property type="component" value="Unassembled WGS sequence"/>
</dbReference>
<organism evidence="7 8">
    <name type="scientific">Clavelina lepadiformis</name>
    <name type="common">Light-bulb sea squirt</name>
    <name type="synonym">Ascidia lepadiformis</name>
    <dbReference type="NCBI Taxonomy" id="159417"/>
    <lineage>
        <taxon>Eukaryota</taxon>
        <taxon>Metazoa</taxon>
        <taxon>Chordata</taxon>
        <taxon>Tunicata</taxon>
        <taxon>Ascidiacea</taxon>
        <taxon>Aplousobranchia</taxon>
        <taxon>Clavelinidae</taxon>
        <taxon>Clavelina</taxon>
    </lineage>
</organism>
<dbReference type="InterPro" id="IPR001806">
    <property type="entry name" value="Small_GTPase"/>
</dbReference>
<dbReference type="SMART" id="SM00176">
    <property type="entry name" value="RAN"/>
    <property type="match status" value="1"/>
</dbReference>
<evidence type="ECO:0000256" key="3">
    <source>
        <dbReference type="ARBA" id="ARBA00023134"/>
    </source>
</evidence>
<dbReference type="InterPro" id="IPR027417">
    <property type="entry name" value="P-loop_NTPase"/>
</dbReference>
<comment type="subcellular location">
    <subcellularLocation>
        <location evidence="6">Membrane</location>
        <topology evidence="6">Lipid-anchor</topology>
    </subcellularLocation>
</comment>
<evidence type="ECO:0000256" key="1">
    <source>
        <dbReference type="ARBA" id="ARBA00006270"/>
    </source>
</evidence>
<dbReference type="SUPFAM" id="SSF52540">
    <property type="entry name" value="P-loop containing nucleoside triphosphate hydrolases"/>
    <property type="match status" value="1"/>
</dbReference>
<keyword evidence="5 6" id="KW-0636">Prenylation</keyword>